<keyword evidence="3" id="KW-0804">Transcription</keyword>
<feature type="compositionally biased region" description="Basic and acidic residues" evidence="5">
    <location>
        <begin position="1"/>
        <end position="13"/>
    </location>
</feature>
<dbReference type="InterPro" id="IPR009057">
    <property type="entry name" value="Homeodomain-like_sf"/>
</dbReference>
<comment type="caution">
    <text evidence="7">The sequence shown here is derived from an EMBL/GenBank/DDBJ whole genome shotgun (WGS) entry which is preliminary data.</text>
</comment>
<feature type="compositionally biased region" description="Basic residues" evidence="5">
    <location>
        <begin position="26"/>
        <end position="35"/>
    </location>
</feature>
<dbReference type="InterPro" id="IPR001647">
    <property type="entry name" value="HTH_TetR"/>
</dbReference>
<feature type="DNA-binding region" description="H-T-H motif" evidence="4">
    <location>
        <begin position="66"/>
        <end position="85"/>
    </location>
</feature>
<dbReference type="PANTHER" id="PTHR30055">
    <property type="entry name" value="HTH-TYPE TRANSCRIPTIONAL REGULATOR RUTR"/>
    <property type="match status" value="1"/>
</dbReference>
<feature type="domain" description="HTH tetR-type" evidence="6">
    <location>
        <begin position="43"/>
        <end position="103"/>
    </location>
</feature>
<accession>A0A845B4P5</accession>
<evidence type="ECO:0000259" key="6">
    <source>
        <dbReference type="PROSITE" id="PS50977"/>
    </source>
</evidence>
<keyword evidence="1" id="KW-0805">Transcription regulation</keyword>
<protein>
    <submittedName>
        <fullName evidence="7">TetR family transcriptional regulator</fullName>
    </submittedName>
</protein>
<evidence type="ECO:0000256" key="4">
    <source>
        <dbReference type="PROSITE-ProRule" id="PRU00335"/>
    </source>
</evidence>
<dbReference type="SUPFAM" id="SSF48498">
    <property type="entry name" value="Tetracyclin repressor-like, C-terminal domain"/>
    <property type="match status" value="1"/>
</dbReference>
<dbReference type="Pfam" id="PF00440">
    <property type="entry name" value="TetR_N"/>
    <property type="match status" value="1"/>
</dbReference>
<dbReference type="InterPro" id="IPR050109">
    <property type="entry name" value="HTH-type_TetR-like_transc_reg"/>
</dbReference>
<evidence type="ECO:0000256" key="2">
    <source>
        <dbReference type="ARBA" id="ARBA00023125"/>
    </source>
</evidence>
<dbReference type="Gene3D" id="1.10.357.10">
    <property type="entry name" value="Tetracycline Repressor, domain 2"/>
    <property type="match status" value="1"/>
</dbReference>
<keyword evidence="8" id="KW-1185">Reference proteome</keyword>
<evidence type="ECO:0000313" key="7">
    <source>
        <dbReference type="EMBL" id="MXP45350.1"/>
    </source>
</evidence>
<evidence type="ECO:0000256" key="5">
    <source>
        <dbReference type="SAM" id="MobiDB-lite"/>
    </source>
</evidence>
<name>A0A845B4P5_9SPHN</name>
<dbReference type="GO" id="GO:0000976">
    <property type="term" value="F:transcription cis-regulatory region binding"/>
    <property type="evidence" value="ECO:0007669"/>
    <property type="project" value="TreeGrafter"/>
</dbReference>
<reference evidence="7 8" key="1">
    <citation type="submission" date="2019-12" db="EMBL/GenBank/DDBJ databases">
        <title>Genomic-based taxomic classification of the family Erythrobacteraceae.</title>
        <authorList>
            <person name="Xu L."/>
        </authorList>
    </citation>
    <scope>NUCLEOTIDE SEQUENCE [LARGE SCALE GENOMIC DNA]</scope>
    <source>
        <strain evidence="7 8">KCTC 42453</strain>
    </source>
</reference>
<organism evidence="7 8">
    <name type="scientific">Allopontixanthobacter sediminis</name>
    <dbReference type="NCBI Taxonomy" id="1689985"/>
    <lineage>
        <taxon>Bacteria</taxon>
        <taxon>Pseudomonadati</taxon>
        <taxon>Pseudomonadota</taxon>
        <taxon>Alphaproteobacteria</taxon>
        <taxon>Sphingomonadales</taxon>
        <taxon>Erythrobacteraceae</taxon>
        <taxon>Allopontixanthobacter</taxon>
    </lineage>
</organism>
<dbReference type="AlphaFoldDB" id="A0A845B4P5"/>
<dbReference type="EMBL" id="WTYL01000003">
    <property type="protein sequence ID" value="MXP45350.1"/>
    <property type="molecule type" value="Genomic_DNA"/>
</dbReference>
<sequence>MKSSSPEKAKVTLREATNGKPLDRSKKPRRAKIGRRTQAERTALSDERMFDAAMQIIIEEGTHSTTLKAVGERAGYSRGLASNRFGSKQALFGQLVVRFNNEWAEELASKVGQQTGAQACLSALHAVEGFLLNHSEYMKAMYILWFESISTDSEVRSHLTDYHQIYRKDVAFWVREGIEKGEIDNRVDPECYAFQFNSFIFGTIYQWLVAPEKVDLAMQFKMYRESTESTFRKRD</sequence>
<proteinExistence type="predicted"/>
<dbReference type="PROSITE" id="PS50977">
    <property type="entry name" value="HTH_TETR_2"/>
    <property type="match status" value="1"/>
</dbReference>
<dbReference type="Proteomes" id="UP000431922">
    <property type="component" value="Unassembled WGS sequence"/>
</dbReference>
<feature type="region of interest" description="Disordered" evidence="5">
    <location>
        <begin position="1"/>
        <end position="40"/>
    </location>
</feature>
<dbReference type="GO" id="GO:0003700">
    <property type="term" value="F:DNA-binding transcription factor activity"/>
    <property type="evidence" value="ECO:0007669"/>
    <property type="project" value="TreeGrafter"/>
</dbReference>
<dbReference type="PANTHER" id="PTHR30055:SF240">
    <property type="entry name" value="HTH-TYPE TRANSCRIPTIONAL REGULATOR ACRR"/>
    <property type="match status" value="1"/>
</dbReference>
<evidence type="ECO:0000313" key="8">
    <source>
        <dbReference type="Proteomes" id="UP000431922"/>
    </source>
</evidence>
<dbReference type="RefSeq" id="WP_160756961.1">
    <property type="nucleotide sequence ID" value="NZ_WTYL01000003.1"/>
</dbReference>
<dbReference type="OrthoDB" id="5293556at2"/>
<evidence type="ECO:0000256" key="1">
    <source>
        <dbReference type="ARBA" id="ARBA00023015"/>
    </source>
</evidence>
<keyword evidence="2 4" id="KW-0238">DNA-binding</keyword>
<evidence type="ECO:0000256" key="3">
    <source>
        <dbReference type="ARBA" id="ARBA00023163"/>
    </source>
</evidence>
<gene>
    <name evidence="7" type="ORF">GRI65_12915</name>
</gene>
<dbReference type="SUPFAM" id="SSF46689">
    <property type="entry name" value="Homeodomain-like"/>
    <property type="match status" value="1"/>
</dbReference>
<dbReference type="InterPro" id="IPR036271">
    <property type="entry name" value="Tet_transcr_reg_TetR-rel_C_sf"/>
</dbReference>